<evidence type="ECO:0000313" key="1">
    <source>
        <dbReference type="EMBL" id="QHT80459.1"/>
    </source>
</evidence>
<dbReference type="AlphaFoldDB" id="A0A6C0HIY2"/>
<protein>
    <recommendedName>
        <fullName evidence="2">ATPase domain containing protein</fullName>
    </recommendedName>
</protein>
<sequence length="136" mass="15833">MASCFEYWRDLLSPGDFDYLIRFIENVKHNKPNDKMIVIHSGRNLVGKPGTLKSEIISYLGKELCGTYFMSGEIIYNENIKRLAFLSGLDDVPYRVNNAIVNLIKYKQSLIADTDYVDRIDERLFPFSRVILIDFR</sequence>
<proteinExistence type="predicted"/>
<name>A0A6C0HIY2_9ZZZZ</name>
<reference evidence="1" key="1">
    <citation type="journal article" date="2020" name="Nature">
        <title>Giant virus diversity and host interactions through global metagenomics.</title>
        <authorList>
            <person name="Schulz F."/>
            <person name="Roux S."/>
            <person name="Paez-Espino D."/>
            <person name="Jungbluth S."/>
            <person name="Walsh D.A."/>
            <person name="Denef V.J."/>
            <person name="McMahon K.D."/>
            <person name="Konstantinidis K.T."/>
            <person name="Eloe-Fadrosh E.A."/>
            <person name="Kyrpides N.C."/>
            <person name="Woyke T."/>
        </authorList>
    </citation>
    <scope>NUCLEOTIDE SEQUENCE</scope>
    <source>
        <strain evidence="1">GVMAG-M-3300023184-120</strain>
    </source>
</reference>
<organism evidence="1">
    <name type="scientific">viral metagenome</name>
    <dbReference type="NCBI Taxonomy" id="1070528"/>
    <lineage>
        <taxon>unclassified sequences</taxon>
        <taxon>metagenomes</taxon>
        <taxon>organismal metagenomes</taxon>
    </lineage>
</organism>
<accession>A0A6C0HIY2</accession>
<evidence type="ECO:0008006" key="2">
    <source>
        <dbReference type="Google" id="ProtNLM"/>
    </source>
</evidence>
<dbReference type="EMBL" id="MN739969">
    <property type="protein sequence ID" value="QHT80459.1"/>
    <property type="molecule type" value="Genomic_DNA"/>
</dbReference>